<name>A0AAV7VDT7_PLEWA</name>
<evidence type="ECO:0000256" key="1">
    <source>
        <dbReference type="SAM" id="MobiDB-lite"/>
    </source>
</evidence>
<comment type="caution">
    <text evidence="2">The sequence shown here is derived from an EMBL/GenBank/DDBJ whole genome shotgun (WGS) entry which is preliminary data.</text>
</comment>
<gene>
    <name evidence="2" type="ORF">NDU88_002261</name>
</gene>
<feature type="region of interest" description="Disordered" evidence="1">
    <location>
        <begin position="134"/>
        <end position="153"/>
    </location>
</feature>
<proteinExistence type="predicted"/>
<evidence type="ECO:0000313" key="3">
    <source>
        <dbReference type="Proteomes" id="UP001066276"/>
    </source>
</evidence>
<dbReference type="Proteomes" id="UP001066276">
    <property type="component" value="Chromosome 2_1"/>
</dbReference>
<dbReference type="AlphaFoldDB" id="A0AAV7VDT7"/>
<reference evidence="2" key="1">
    <citation type="journal article" date="2022" name="bioRxiv">
        <title>Sequencing and chromosome-scale assembly of the giantPleurodeles waltlgenome.</title>
        <authorList>
            <person name="Brown T."/>
            <person name="Elewa A."/>
            <person name="Iarovenko S."/>
            <person name="Subramanian E."/>
            <person name="Araus A.J."/>
            <person name="Petzold A."/>
            <person name="Susuki M."/>
            <person name="Suzuki K.-i.T."/>
            <person name="Hayashi T."/>
            <person name="Toyoda A."/>
            <person name="Oliveira C."/>
            <person name="Osipova E."/>
            <person name="Leigh N.D."/>
            <person name="Simon A."/>
            <person name="Yun M.H."/>
        </authorList>
    </citation>
    <scope>NUCLEOTIDE SEQUENCE</scope>
    <source>
        <strain evidence="2">20211129_DDA</strain>
        <tissue evidence="2">Liver</tissue>
    </source>
</reference>
<feature type="region of interest" description="Disordered" evidence="1">
    <location>
        <begin position="99"/>
        <end position="126"/>
    </location>
</feature>
<organism evidence="2 3">
    <name type="scientific">Pleurodeles waltl</name>
    <name type="common">Iberian ribbed newt</name>
    <dbReference type="NCBI Taxonomy" id="8319"/>
    <lineage>
        <taxon>Eukaryota</taxon>
        <taxon>Metazoa</taxon>
        <taxon>Chordata</taxon>
        <taxon>Craniata</taxon>
        <taxon>Vertebrata</taxon>
        <taxon>Euteleostomi</taxon>
        <taxon>Amphibia</taxon>
        <taxon>Batrachia</taxon>
        <taxon>Caudata</taxon>
        <taxon>Salamandroidea</taxon>
        <taxon>Salamandridae</taxon>
        <taxon>Pleurodelinae</taxon>
        <taxon>Pleurodeles</taxon>
    </lineage>
</organism>
<accession>A0AAV7VDT7</accession>
<evidence type="ECO:0000313" key="2">
    <source>
        <dbReference type="EMBL" id="KAJ1198420.1"/>
    </source>
</evidence>
<dbReference type="EMBL" id="JANPWB010000003">
    <property type="protein sequence ID" value="KAJ1198420.1"/>
    <property type="molecule type" value="Genomic_DNA"/>
</dbReference>
<sequence length="153" mass="16660">MITGFWKGGLQENNPEHIVPHQVDTQLTLNGELGADSGEKIHSDGASKRKHSLLTWLQAPEFPEVELLEGGKDHPAPLKHKEIHALFWENVKPGFVEQETYDPLQASQGKVTSPPTGDVGDSSHMAQTLVVGAEAIGTNEKVPDWPKDGADKL</sequence>
<feature type="compositionally biased region" description="Basic and acidic residues" evidence="1">
    <location>
        <begin position="141"/>
        <end position="153"/>
    </location>
</feature>
<keyword evidence="3" id="KW-1185">Reference proteome</keyword>
<feature type="compositionally biased region" description="Polar residues" evidence="1">
    <location>
        <begin position="105"/>
        <end position="115"/>
    </location>
</feature>
<protein>
    <submittedName>
        <fullName evidence="2">Uncharacterized protein</fullName>
    </submittedName>
</protein>